<protein>
    <submittedName>
        <fullName evidence="2">Putative Serine/threonine-protein kinase Nek3</fullName>
    </submittedName>
</protein>
<comment type="caution">
    <text evidence="2">The sequence shown here is derived from an EMBL/GenBank/DDBJ whole genome shotgun (WGS) entry which is preliminary data.</text>
</comment>
<name>A0A5J4VNF1_9EUKA</name>
<dbReference type="SUPFAM" id="SSF56112">
    <property type="entry name" value="Protein kinase-like (PK-like)"/>
    <property type="match status" value="1"/>
</dbReference>
<proteinExistence type="predicted"/>
<evidence type="ECO:0000313" key="2">
    <source>
        <dbReference type="EMBL" id="KAA6384060.1"/>
    </source>
</evidence>
<keyword evidence="2" id="KW-0808">Transferase</keyword>
<reference evidence="2 3" key="1">
    <citation type="submission" date="2019-03" db="EMBL/GenBank/DDBJ databases">
        <title>Single cell metagenomics reveals metabolic interactions within the superorganism composed of flagellate Streblomastix strix and complex community of Bacteroidetes bacteria on its surface.</title>
        <authorList>
            <person name="Treitli S.C."/>
            <person name="Kolisko M."/>
            <person name="Husnik F."/>
            <person name="Keeling P."/>
            <person name="Hampl V."/>
        </authorList>
    </citation>
    <scope>NUCLEOTIDE SEQUENCE [LARGE SCALE GENOMIC DNA]</scope>
    <source>
        <strain evidence="2">ST1C</strain>
    </source>
</reference>
<dbReference type="InterPro" id="IPR000719">
    <property type="entry name" value="Prot_kinase_dom"/>
</dbReference>
<feature type="domain" description="Protein kinase" evidence="1">
    <location>
        <begin position="1"/>
        <end position="235"/>
    </location>
</feature>
<dbReference type="EMBL" id="SNRW01005937">
    <property type="protein sequence ID" value="KAA6384060.1"/>
    <property type="molecule type" value="Genomic_DNA"/>
</dbReference>
<dbReference type="Gene3D" id="3.30.200.20">
    <property type="entry name" value="Phosphorylase Kinase, domain 1"/>
    <property type="match status" value="1"/>
</dbReference>
<dbReference type="GO" id="GO:0004674">
    <property type="term" value="F:protein serine/threonine kinase activity"/>
    <property type="evidence" value="ECO:0007669"/>
    <property type="project" value="TreeGrafter"/>
</dbReference>
<evidence type="ECO:0000313" key="3">
    <source>
        <dbReference type="Proteomes" id="UP000324800"/>
    </source>
</evidence>
<dbReference type="InterPro" id="IPR011009">
    <property type="entry name" value="Kinase-like_dom_sf"/>
</dbReference>
<dbReference type="AlphaFoldDB" id="A0A5J4VNF1"/>
<gene>
    <name evidence="2" type="ORF">EZS28_020413</name>
</gene>
<dbReference type="Gene3D" id="1.10.510.10">
    <property type="entry name" value="Transferase(Phosphotransferase) domain 1"/>
    <property type="match status" value="1"/>
</dbReference>
<dbReference type="GO" id="GO:0005524">
    <property type="term" value="F:ATP binding"/>
    <property type="evidence" value="ECO:0007669"/>
    <property type="project" value="InterPro"/>
</dbReference>
<organism evidence="2 3">
    <name type="scientific">Streblomastix strix</name>
    <dbReference type="NCBI Taxonomy" id="222440"/>
    <lineage>
        <taxon>Eukaryota</taxon>
        <taxon>Metamonada</taxon>
        <taxon>Preaxostyla</taxon>
        <taxon>Oxymonadida</taxon>
        <taxon>Streblomastigidae</taxon>
        <taxon>Streblomastix</taxon>
    </lineage>
</organism>
<keyword evidence="2" id="KW-0418">Kinase</keyword>
<evidence type="ECO:0000259" key="1">
    <source>
        <dbReference type="PROSITE" id="PS50011"/>
    </source>
</evidence>
<dbReference type="GO" id="GO:0005737">
    <property type="term" value="C:cytoplasm"/>
    <property type="evidence" value="ECO:0007669"/>
    <property type="project" value="TreeGrafter"/>
</dbReference>
<dbReference type="PROSITE" id="PS50011">
    <property type="entry name" value="PROTEIN_KINASE_DOM"/>
    <property type="match status" value="1"/>
</dbReference>
<dbReference type="InterPro" id="IPR053235">
    <property type="entry name" value="Ser_Thr_kinase"/>
</dbReference>
<sequence>MALSGLGNNDFRIKKKLSHRTQGRTYIAELLSTQELFVMKKEEYLSEADKARVQLQIDQMKRLNSKFTVRLVCSFQFDVDMCIVMELFSQVTRSLDHLHTNNVIHQKIKPENIFVNTDGSIRLGSFGIAQQLNEKDCLQMGSTMVYLAPEVWLMKRCDFFSNIFSCGIIAAELLTGKHPFFANNELAIVERVKKGSYDQLPAFVPNDLKELIESMIDADFFKRPTTKQIMSHSTIDQQLRMQLEKEKSFEVAQNRAKSQSKLQSSSIRVVSVPTVDEQGYQSYTAQPDPQYLQAVHQQHAYYQAKIPQQNQIQTISSVPVLETVPSNSIQTYEEIPFGPIVHVPLLPHPDVVQIDGELYKIKLYQSTVVLFDPVIRKGIVKFKVDDDNHLHGIGIADESIRYDRGEEPFARGEDKVLAYFSYGCINHIGESINGNRNFFRENITLELNMDTDPRTLTFFIKDEEQPHFIYNIPAAVRFWTYLLASNSSFKILNFERLKTPSAQHGKDSASWDWEEEWISGDQKGKLSLVKSECLQDVQINHYTYTHTKNNNNDSTILFEFLTNCGAVKIMNISGLLDIGIADQSVSFRRNEIPEAKEFEKIVKYNSNGSIVHIGGKQIEGNKAFGPEDTITLELYMISKQQTVTFFVNDIEQKNYIIDLPYDFRFWCHIKDKGSSFKILSFTNVSKPKAEHKFLSSTKYKWGKKW</sequence>
<dbReference type="Pfam" id="PF00069">
    <property type="entry name" value="Pkinase"/>
    <property type="match status" value="1"/>
</dbReference>
<accession>A0A5J4VNF1</accession>
<dbReference type="PANTHER" id="PTHR24361">
    <property type="entry name" value="MITOGEN-ACTIVATED KINASE KINASE KINASE"/>
    <property type="match status" value="1"/>
</dbReference>
<dbReference type="Proteomes" id="UP000324800">
    <property type="component" value="Unassembled WGS sequence"/>
</dbReference>